<comment type="cofactor">
    <cofactor evidence="11">
        <name>Mg(2+)</name>
        <dbReference type="ChEBI" id="CHEBI:18420"/>
    </cofactor>
    <cofactor evidence="11">
        <name>Mn(2+)</name>
        <dbReference type="ChEBI" id="CHEBI:29035"/>
    </cofactor>
    <text evidence="11">Magnesium. Can also use manganese.</text>
</comment>
<evidence type="ECO:0000256" key="10">
    <source>
        <dbReference type="PIRNR" id="PIRNR006268"/>
    </source>
</evidence>
<dbReference type="EMBL" id="JAENIG010000001">
    <property type="protein sequence ID" value="MBK1853834.1"/>
    <property type="molecule type" value="Genomic_DNA"/>
</dbReference>
<proteinExistence type="inferred from homology"/>
<dbReference type="GO" id="GO:0046872">
    <property type="term" value="F:metal ion binding"/>
    <property type="evidence" value="ECO:0007669"/>
    <property type="project" value="UniProtKB-UniRule"/>
</dbReference>
<name>A0AAE2SA78_9BACT</name>
<organism evidence="13 14">
    <name type="scientific">Oceaniferula flava</name>
    <dbReference type="NCBI Taxonomy" id="2800421"/>
    <lineage>
        <taxon>Bacteria</taxon>
        <taxon>Pseudomonadati</taxon>
        <taxon>Verrucomicrobiota</taxon>
        <taxon>Verrucomicrobiia</taxon>
        <taxon>Verrucomicrobiales</taxon>
        <taxon>Verrucomicrobiaceae</taxon>
        <taxon>Oceaniferula</taxon>
    </lineage>
</organism>
<accession>A0AAE2SA78</accession>
<dbReference type="EC" id="2.7.1.180" evidence="1 10"/>
<dbReference type="Proteomes" id="UP000634206">
    <property type="component" value="Unassembled WGS sequence"/>
</dbReference>
<keyword evidence="7 10" id="KW-0460">Magnesium</keyword>
<sequence>MSKWLIFLGLFFMPPAISAELAELKKYHFSEAHLGTDVHLVFYSDSPEQAEALAQRCFQRVQALDAVLSDYQSHSELSQLCRKPIGKAHPVSKDLFAVIARAQQISCLSHGAFDITMGKASHSWRARRLSKPVPKDHANQGSEMVSFRDVGLVAEQRLVTLRKTMRLDLGGIGKGYIADQVMLVLKKADVTHAAVIIGGETLLADAPPGKTGWRIGIENPEHQIIGTLDLANTAVSTSGDSYQFFEVEGERESHLIDPATRRSKTNRLNVVTIARSSMLADAWATALRVLPTSEARDLADQQPGIEALFIPYRQATSGTKHFPKLAVPEKN</sequence>
<dbReference type="AlphaFoldDB" id="A0AAE2SA78"/>
<evidence type="ECO:0000256" key="2">
    <source>
        <dbReference type="ARBA" id="ARBA00016337"/>
    </source>
</evidence>
<keyword evidence="12" id="KW-0732">Signal</keyword>
<keyword evidence="6 10" id="KW-0274">FAD</keyword>
<evidence type="ECO:0000256" key="3">
    <source>
        <dbReference type="ARBA" id="ARBA00022630"/>
    </source>
</evidence>
<keyword evidence="5 10" id="KW-0479">Metal-binding</keyword>
<feature type="binding site" evidence="11">
    <location>
        <position position="171"/>
    </location>
    <ligand>
        <name>Mg(2+)</name>
        <dbReference type="ChEBI" id="CHEBI:18420"/>
    </ligand>
</feature>
<evidence type="ECO:0000256" key="12">
    <source>
        <dbReference type="SAM" id="SignalP"/>
    </source>
</evidence>
<evidence type="ECO:0000256" key="4">
    <source>
        <dbReference type="ARBA" id="ARBA00022679"/>
    </source>
</evidence>
<evidence type="ECO:0000256" key="11">
    <source>
        <dbReference type="PIRSR" id="PIRSR006268-2"/>
    </source>
</evidence>
<dbReference type="PANTHER" id="PTHR30040">
    <property type="entry name" value="THIAMINE BIOSYNTHESIS LIPOPROTEIN APBE"/>
    <property type="match status" value="1"/>
</dbReference>
<comment type="catalytic activity">
    <reaction evidence="9 10">
        <text>L-threonyl-[protein] + FAD = FMN-L-threonyl-[protein] + AMP + H(+)</text>
        <dbReference type="Rhea" id="RHEA:36847"/>
        <dbReference type="Rhea" id="RHEA-COMP:11060"/>
        <dbReference type="Rhea" id="RHEA-COMP:11061"/>
        <dbReference type="ChEBI" id="CHEBI:15378"/>
        <dbReference type="ChEBI" id="CHEBI:30013"/>
        <dbReference type="ChEBI" id="CHEBI:57692"/>
        <dbReference type="ChEBI" id="CHEBI:74257"/>
        <dbReference type="ChEBI" id="CHEBI:456215"/>
        <dbReference type="EC" id="2.7.1.180"/>
    </reaction>
</comment>
<feature type="signal peptide" evidence="12">
    <location>
        <begin position="1"/>
        <end position="18"/>
    </location>
</feature>
<dbReference type="RefSeq" id="WP_309488435.1">
    <property type="nucleotide sequence ID" value="NZ_JAENIG010000001.1"/>
</dbReference>
<dbReference type="SUPFAM" id="SSF143631">
    <property type="entry name" value="ApbE-like"/>
    <property type="match status" value="1"/>
</dbReference>
<keyword evidence="4 10" id="KW-0808">Transferase</keyword>
<dbReference type="Gene3D" id="3.10.520.10">
    <property type="entry name" value="ApbE-like domains"/>
    <property type="match status" value="1"/>
</dbReference>
<dbReference type="GO" id="GO:0016740">
    <property type="term" value="F:transferase activity"/>
    <property type="evidence" value="ECO:0007669"/>
    <property type="project" value="UniProtKB-UniRule"/>
</dbReference>
<comment type="similarity">
    <text evidence="10">Belongs to the ApbE family.</text>
</comment>
<dbReference type="InterPro" id="IPR003374">
    <property type="entry name" value="ApbE-like_sf"/>
</dbReference>
<comment type="caution">
    <text evidence="13">The sequence shown here is derived from an EMBL/GenBank/DDBJ whole genome shotgun (WGS) entry which is preliminary data.</text>
</comment>
<keyword evidence="14" id="KW-1185">Reference proteome</keyword>
<evidence type="ECO:0000256" key="6">
    <source>
        <dbReference type="ARBA" id="ARBA00022827"/>
    </source>
</evidence>
<evidence type="ECO:0000256" key="5">
    <source>
        <dbReference type="ARBA" id="ARBA00022723"/>
    </source>
</evidence>
<keyword evidence="3 10" id="KW-0285">Flavoprotein</keyword>
<dbReference type="Pfam" id="PF02424">
    <property type="entry name" value="ApbE"/>
    <property type="match status" value="1"/>
</dbReference>
<feature type="binding site" evidence="11">
    <location>
        <position position="285"/>
    </location>
    <ligand>
        <name>Mg(2+)</name>
        <dbReference type="ChEBI" id="CHEBI:18420"/>
    </ligand>
</feature>
<evidence type="ECO:0000256" key="1">
    <source>
        <dbReference type="ARBA" id="ARBA00011955"/>
    </source>
</evidence>
<feature type="binding site" evidence="11">
    <location>
        <position position="281"/>
    </location>
    <ligand>
        <name>Mg(2+)</name>
        <dbReference type="ChEBI" id="CHEBI:18420"/>
    </ligand>
</feature>
<reference evidence="13" key="1">
    <citation type="submission" date="2021-01" db="EMBL/GenBank/DDBJ databases">
        <title>Modified the classification status of verrucomicrobia.</title>
        <authorList>
            <person name="Feng X."/>
        </authorList>
    </citation>
    <scope>NUCLEOTIDE SEQUENCE</scope>
    <source>
        <strain evidence="13">5K15</strain>
    </source>
</reference>
<evidence type="ECO:0000256" key="9">
    <source>
        <dbReference type="ARBA" id="ARBA00048540"/>
    </source>
</evidence>
<evidence type="ECO:0000256" key="8">
    <source>
        <dbReference type="ARBA" id="ARBA00031306"/>
    </source>
</evidence>
<evidence type="ECO:0000313" key="14">
    <source>
        <dbReference type="Proteomes" id="UP000634206"/>
    </source>
</evidence>
<gene>
    <name evidence="13" type="ORF">JIN83_02585</name>
</gene>
<dbReference type="PIRSF" id="PIRSF006268">
    <property type="entry name" value="ApbE"/>
    <property type="match status" value="1"/>
</dbReference>
<dbReference type="PANTHER" id="PTHR30040:SF2">
    <property type="entry name" value="FAD:PROTEIN FMN TRANSFERASE"/>
    <property type="match status" value="1"/>
</dbReference>
<evidence type="ECO:0000256" key="7">
    <source>
        <dbReference type="ARBA" id="ARBA00022842"/>
    </source>
</evidence>
<feature type="chain" id="PRO_5041995690" description="FAD:protein FMN transferase" evidence="12">
    <location>
        <begin position="19"/>
        <end position="331"/>
    </location>
</feature>
<evidence type="ECO:0000313" key="13">
    <source>
        <dbReference type="EMBL" id="MBK1853834.1"/>
    </source>
</evidence>
<protein>
    <recommendedName>
        <fullName evidence="2 10">FAD:protein FMN transferase</fullName>
        <ecNumber evidence="1 10">2.7.1.180</ecNumber>
    </recommendedName>
    <alternativeName>
        <fullName evidence="8 10">Flavin transferase</fullName>
    </alternativeName>
</protein>
<dbReference type="InterPro" id="IPR024932">
    <property type="entry name" value="ApbE"/>
</dbReference>